<organism evidence="2 3">
    <name type="scientific">Streblomastix strix</name>
    <dbReference type="NCBI Taxonomy" id="222440"/>
    <lineage>
        <taxon>Eukaryota</taxon>
        <taxon>Metamonada</taxon>
        <taxon>Preaxostyla</taxon>
        <taxon>Oxymonadida</taxon>
        <taxon>Streblomastigidae</taxon>
        <taxon>Streblomastix</taxon>
    </lineage>
</organism>
<feature type="region of interest" description="Disordered" evidence="1">
    <location>
        <begin position="151"/>
        <end position="172"/>
    </location>
</feature>
<evidence type="ECO:0000313" key="3">
    <source>
        <dbReference type="Proteomes" id="UP000324800"/>
    </source>
</evidence>
<feature type="non-terminal residue" evidence="2">
    <location>
        <position position="434"/>
    </location>
</feature>
<sequence>MDCIRGVGQKLGFKEFELERISSSIDGYQEVQGIADSKYNTIDINRQRSSGVPDKKMEGEERTVKDCKEVERPLAMSENRVQNQTYSRSIEYNCGRVKQVGNERRLLSETGSVQLSSDRSGISSSGRWLRESNEQTVKRILQRISGQKRVSSQRVQLSMDQSHDISTSTDNNDIKNIIQDSERQCGGNANCTQMEGINMVRDVEEHVEEESSSGTCEPSSGARGDYDKQSIEETTSRSVGSTLGDKHAEGEQLFRQIASYVGLEEHTVMNIINSLSPETWRKRRAGMHLFSNYVKEKQVPMEQIVSKKADVLLSNALTWRELQGGDHMLEDLRKMKTHVGMVLSMFSSQDNVGQSPIIAALSNRLELDREQKSKYAVVWNLQMLLDYVRRTGLGSGRQLMRSTMALVVAFSGCRMTELAQMRRSDIIQDAFRTV</sequence>
<dbReference type="Proteomes" id="UP000324800">
    <property type="component" value="Unassembled WGS sequence"/>
</dbReference>
<dbReference type="EMBL" id="SNRW01029829">
    <property type="protein sequence ID" value="KAA6358461.1"/>
    <property type="molecule type" value="Genomic_DNA"/>
</dbReference>
<dbReference type="OrthoDB" id="10265837at2759"/>
<name>A0A5J4TLQ4_9EUKA</name>
<feature type="compositionally biased region" description="Polar residues" evidence="1">
    <location>
        <begin position="151"/>
        <end position="171"/>
    </location>
</feature>
<dbReference type="AlphaFoldDB" id="A0A5J4TLQ4"/>
<proteinExistence type="predicted"/>
<evidence type="ECO:0000256" key="1">
    <source>
        <dbReference type="SAM" id="MobiDB-lite"/>
    </source>
</evidence>
<evidence type="ECO:0008006" key="4">
    <source>
        <dbReference type="Google" id="ProtNLM"/>
    </source>
</evidence>
<reference evidence="2 3" key="1">
    <citation type="submission" date="2019-03" db="EMBL/GenBank/DDBJ databases">
        <title>Single cell metagenomics reveals metabolic interactions within the superorganism composed of flagellate Streblomastix strix and complex community of Bacteroidetes bacteria on its surface.</title>
        <authorList>
            <person name="Treitli S.C."/>
            <person name="Kolisko M."/>
            <person name="Husnik F."/>
            <person name="Keeling P."/>
            <person name="Hampl V."/>
        </authorList>
    </citation>
    <scope>NUCLEOTIDE SEQUENCE [LARGE SCALE GENOMIC DNA]</scope>
    <source>
        <strain evidence="2">ST1C</strain>
    </source>
</reference>
<accession>A0A5J4TLQ4</accession>
<gene>
    <name evidence="2" type="ORF">EZS28_046012</name>
</gene>
<protein>
    <recommendedName>
        <fullName evidence="4">Tyr recombinase domain-containing protein</fullName>
    </recommendedName>
</protein>
<evidence type="ECO:0000313" key="2">
    <source>
        <dbReference type="EMBL" id="KAA6358461.1"/>
    </source>
</evidence>
<comment type="caution">
    <text evidence="2">The sequence shown here is derived from an EMBL/GenBank/DDBJ whole genome shotgun (WGS) entry which is preliminary data.</text>
</comment>
<feature type="region of interest" description="Disordered" evidence="1">
    <location>
        <begin position="204"/>
        <end position="244"/>
    </location>
</feature>
<feature type="compositionally biased region" description="Basic and acidic residues" evidence="1">
    <location>
        <begin position="224"/>
        <end position="235"/>
    </location>
</feature>